<reference evidence="3" key="1">
    <citation type="submission" date="2016-06" db="UniProtKB">
        <authorList>
            <consortium name="WormBaseParasite"/>
        </authorList>
    </citation>
    <scope>IDENTIFICATION</scope>
</reference>
<proteinExistence type="predicted"/>
<dbReference type="Proteomes" id="UP000270296">
    <property type="component" value="Unassembled WGS sequence"/>
</dbReference>
<evidence type="ECO:0000313" key="3">
    <source>
        <dbReference type="WBParaSite" id="SBAD_0000247601-mRNA-1"/>
    </source>
</evidence>
<keyword evidence="2" id="KW-1185">Reference proteome</keyword>
<gene>
    <name evidence="1" type="ORF">SBAD_LOCUS2363</name>
</gene>
<sequence length="933" mass="105587">MASIEGEANIFKDMTIISPDTDVLHHRFLTSISDGISTYPSVEHYCNCHLLRCLGLLTEAEEVNTKAIVAECILITKQLVETKVAPQTDLAWLCKFMRDTRSKSLCCGLRMRAEQDPIFLTTLLQTNENLLVVADQHDKEYGIGMSKENLLLWMTVNNVPVSYISLHLSDPLHSSYASVLGENKLGIILAFIRDEFKHRGAFQNSVAPAMSISQIGPALTNGFKASEMDSKENTLNVCEDITCTNHVMILRGRFFPLSMFCCCPLVFRKKRYRSVAHYVYLKWFGSSGCDIKLLEKFWTTPDATHLPEIAASYSFSTEENSPDLEASASKLTTWFERTMNLKFEKNPILKELLLATGDALLIETATTSSDLLWSIGMTENDLYRLLALPYVTPYHLLKWSVDPKSKPSKFQNVIGENRCGVFLMRLRAQLRSLQCAASPAVKNFGKPDSESLDAPDGLFSCIMDGYHTVMVSDQRLVCFTIDSVFHPKYYAAISASGGILMPSAWHLVFFEGCQFLDFPPHTQQLLVAQSSDRLAASFDLQTRMRCVDLRKLSEWHFKRFYESLKNACRLKFQQHPALLRCLLETGDSLLVFCHRPTSGPNGELSTGMRKADLQSWMTEQGLTAVELLDLFQRLPTDRPPFLGDTHNDGVDDGSSDMSNLDIWPNPYINDLKKDHCWYEMKRQKVTLTEEQQQSVAAGRESFKNVVVDLAAQLKTLIPEIENLEAELRKCLKQISEVNVKFHGPETCQISKFQYETDGLNVIPACPSPSDFAVPDKIHASALINRLLFLVKIGFCVGLNNQFEDQSFLNTEWSESTNHRMISHIWQHLTPRERSTALLWLKHVSAEMLMAREQKQKIRFNSRQFVTGSYSESPVWVSPAMRCALLTGVSGVLDESSTTTNDALSKIKFYADISYDLDRFKSAEGFVENMIRNR</sequence>
<dbReference type="SUPFAM" id="SSF143990">
    <property type="entry name" value="YbiA-like"/>
    <property type="match status" value="3"/>
</dbReference>
<evidence type="ECO:0000313" key="2">
    <source>
        <dbReference type="Proteomes" id="UP000270296"/>
    </source>
</evidence>
<dbReference type="WBParaSite" id="SBAD_0000247601-mRNA-1">
    <property type="protein sequence ID" value="SBAD_0000247601-mRNA-1"/>
    <property type="gene ID" value="SBAD_0000247601"/>
</dbReference>
<evidence type="ECO:0000313" key="1">
    <source>
        <dbReference type="EMBL" id="VDO97389.1"/>
    </source>
</evidence>
<protein>
    <submittedName>
        <fullName evidence="3">DUF1768 domain-containing protein</fullName>
    </submittedName>
</protein>
<dbReference type="AlphaFoldDB" id="A0A183IFG9"/>
<name>A0A183IFG9_9BILA</name>
<dbReference type="OrthoDB" id="5915751at2759"/>
<dbReference type="Gene3D" id="1.10.357.40">
    <property type="entry name" value="YbiA-like"/>
    <property type="match status" value="3"/>
</dbReference>
<accession>A0A183IFG9</accession>
<dbReference type="EMBL" id="UZAM01007191">
    <property type="protein sequence ID" value="VDO97389.1"/>
    <property type="molecule type" value="Genomic_DNA"/>
</dbReference>
<organism evidence="3">
    <name type="scientific">Soboliphyme baturini</name>
    <dbReference type="NCBI Taxonomy" id="241478"/>
    <lineage>
        <taxon>Eukaryota</taxon>
        <taxon>Metazoa</taxon>
        <taxon>Ecdysozoa</taxon>
        <taxon>Nematoda</taxon>
        <taxon>Enoplea</taxon>
        <taxon>Dorylaimia</taxon>
        <taxon>Dioctophymatida</taxon>
        <taxon>Dioctophymatoidea</taxon>
        <taxon>Soboliphymatidae</taxon>
        <taxon>Soboliphyme</taxon>
    </lineage>
</organism>
<reference evidence="1 2" key="2">
    <citation type="submission" date="2018-11" db="EMBL/GenBank/DDBJ databases">
        <authorList>
            <consortium name="Pathogen Informatics"/>
        </authorList>
    </citation>
    <scope>NUCLEOTIDE SEQUENCE [LARGE SCALE GENOMIC DNA]</scope>
</reference>
<dbReference type="InterPro" id="IPR037238">
    <property type="entry name" value="YbiA-like_sf"/>
</dbReference>